<organism evidence="3 4">
    <name type="scientific">Bradyrhizobium diazoefficiens SEMIA 5080</name>
    <dbReference type="NCBI Taxonomy" id="754504"/>
    <lineage>
        <taxon>Bacteria</taxon>
        <taxon>Pseudomonadati</taxon>
        <taxon>Pseudomonadota</taxon>
        <taxon>Alphaproteobacteria</taxon>
        <taxon>Hyphomicrobiales</taxon>
        <taxon>Nitrobacteraceae</taxon>
        <taxon>Bradyrhizobium</taxon>
    </lineage>
</organism>
<gene>
    <name evidence="3" type="ORF">BJA5080_03103</name>
</gene>
<evidence type="ECO:0000256" key="1">
    <source>
        <dbReference type="SAM" id="MobiDB-lite"/>
    </source>
</evidence>
<keyword evidence="2" id="KW-0812">Transmembrane</keyword>
<keyword evidence="2" id="KW-0472">Membrane</keyword>
<proteinExistence type="predicted"/>
<feature type="region of interest" description="Disordered" evidence="1">
    <location>
        <begin position="28"/>
        <end position="55"/>
    </location>
</feature>
<reference evidence="3 4" key="1">
    <citation type="journal article" date="2014" name="BMC Genomics">
        <title>Comparative genomics of Bradyrhizobium japonicum CPAC 15 and Bradyrhizobium diazoefficiens CPAC 7: elite model strains for understanding symbiotic performance with soybean.</title>
        <authorList>
            <person name="Siqueira A.F."/>
            <person name="Ormeno-Orrillo E."/>
            <person name="Souza R.C."/>
            <person name="Rodrigues E.P."/>
            <person name="Almeida L.G."/>
            <person name="Barcellos F.G."/>
            <person name="Batista J.S."/>
            <person name="Nakatami A.S."/>
            <person name="Martinez-Romero E."/>
            <person name="Vasconcelos A.T."/>
            <person name="Hungria M."/>
        </authorList>
    </citation>
    <scope>NUCLEOTIDE SEQUENCE [LARGE SCALE GENOMIC DNA]</scope>
    <source>
        <strain evidence="3 4">SEMIA 5080</strain>
    </source>
</reference>
<name>A0A837CCN3_9BRAD</name>
<dbReference type="AlphaFoldDB" id="A0A837CCN3"/>
<feature type="transmembrane region" description="Helical" evidence="2">
    <location>
        <begin position="5"/>
        <end position="23"/>
    </location>
</feature>
<sequence>MRTLLIVLCVWLLINILFVVVMIPPRKPRASDRTISGPMPEPIRTDGDPPDGDPPASLRHVIIAIGLGVFFSLTPPLLEAYDALSRRLRRGQKADEGEKRQQTLEPIWTRLREEYDQRADDRPGEDDSKG</sequence>
<feature type="region of interest" description="Disordered" evidence="1">
    <location>
        <begin position="89"/>
        <end position="130"/>
    </location>
</feature>
<dbReference type="RefSeq" id="WP_028173152.1">
    <property type="nucleotide sequence ID" value="NZ_ADOU02000005.1"/>
</dbReference>
<evidence type="ECO:0000256" key="2">
    <source>
        <dbReference type="SAM" id="Phobius"/>
    </source>
</evidence>
<feature type="transmembrane region" description="Helical" evidence="2">
    <location>
        <begin position="61"/>
        <end position="81"/>
    </location>
</feature>
<dbReference type="EMBL" id="ADOU02000005">
    <property type="protein sequence ID" value="KGJ66483.1"/>
    <property type="molecule type" value="Genomic_DNA"/>
</dbReference>
<evidence type="ECO:0000313" key="3">
    <source>
        <dbReference type="EMBL" id="KGJ66483.1"/>
    </source>
</evidence>
<keyword evidence="2" id="KW-1133">Transmembrane helix</keyword>
<evidence type="ECO:0000313" key="4">
    <source>
        <dbReference type="Proteomes" id="UP000024900"/>
    </source>
</evidence>
<protein>
    <submittedName>
        <fullName evidence="3">Uncharacterized protein</fullName>
    </submittedName>
</protein>
<comment type="caution">
    <text evidence="3">The sequence shown here is derived from an EMBL/GenBank/DDBJ whole genome shotgun (WGS) entry which is preliminary data.</text>
</comment>
<accession>A0A837CCN3</accession>
<feature type="compositionally biased region" description="Basic and acidic residues" evidence="1">
    <location>
        <begin position="92"/>
        <end position="102"/>
    </location>
</feature>
<feature type="compositionally biased region" description="Basic and acidic residues" evidence="1">
    <location>
        <begin position="110"/>
        <end position="130"/>
    </location>
</feature>
<dbReference type="Proteomes" id="UP000024900">
    <property type="component" value="Unassembled WGS sequence"/>
</dbReference>